<gene>
    <name evidence="2" type="ORF">HPS55_13350</name>
</gene>
<dbReference type="RefSeq" id="WP_172325015.1">
    <property type="nucleotide sequence ID" value="NZ_JABKKE010000036.1"/>
</dbReference>
<feature type="chain" id="PRO_5045382403" evidence="1">
    <location>
        <begin position="22"/>
        <end position="1144"/>
    </location>
</feature>
<dbReference type="Proteomes" id="UP001193734">
    <property type="component" value="Unassembled WGS sequence"/>
</dbReference>
<organism evidence="2 3">
    <name type="scientific">Xylanibacter rodentium</name>
    <dbReference type="NCBI Taxonomy" id="2736289"/>
    <lineage>
        <taxon>Bacteria</taxon>
        <taxon>Pseudomonadati</taxon>
        <taxon>Bacteroidota</taxon>
        <taxon>Bacteroidia</taxon>
        <taxon>Bacteroidales</taxon>
        <taxon>Prevotellaceae</taxon>
        <taxon>Xylanibacter</taxon>
    </lineage>
</organism>
<protein>
    <submittedName>
        <fullName evidence="2">Uncharacterized protein</fullName>
    </submittedName>
</protein>
<name>A0ABX2AYT1_9BACT</name>
<dbReference type="Gene3D" id="2.60.120.260">
    <property type="entry name" value="Galactose-binding domain-like"/>
    <property type="match status" value="1"/>
</dbReference>
<dbReference type="GeneID" id="82158754"/>
<sequence>MKKNFFLTMGLLFGSAALAQAQTVLLSEGFESEMTKQPTELGFYEFINTQEGDERNLTNEKQWSGDQSLHFYNDAAFECKTETWQRAIKFRNLPLKENTPYRVSFYLTGTNQYTLDGETYEKTKARVALMQGEENADLPLLTADSTQITYDLSYFQEDDKGFRKYTMMFFYANQAIQQEYYKNHPGNASNELAQKFFLTLNVFNPGDFWIDDVKIEEGAEIEGITFNGDVLKVNFGYKVNVASLVPEGKERLLLPADCVTVGLKDGKQYGILSVEAWKDGSLYIFLDGDDYPDETEADNVVVTFKNPADEACRIKYTESLRPYSFDEDTSVKDFTENGATYDDNIQEVYSYAYKIPTLVGAVPEDGSFDLPLTTNEFTLSFDKNVNTEKVSAALVNANGKEEELTVATTGMAEVLKLTRTGAEELVAGEYKLTITGVEPEVDPYDNPGEYSITLNFGMSSSDPNDVVKVLWTDSFSVVGANKIPAGWTLKAETNDLVGPMDAGSGPRVFDGFSGDFTHALYYRMGYAVYGGNADDEVHRLALEEGKKYQVSFNAVAWKAAPFGRFEVLDEADATVASYDFQNVTNPAGEGAKGNITVGAHSMTFTAPANGNYKLRWSTLDKEGGEISYGGWLETLLGNVKVQYIPNNAGAAYKQALAEALATAKNALANNSGARFAGVAYDALDAAIKKYDGQAYTAPSAYDAAVAELNAATLALSNHRTLCDTYDPMPALAWEQVKKFADSKFNGTDYYKALETTMNKYVLETSIDEIDLITEKVSKIDTLMTDAELEAAIAELDKNTAIVKNMCTTLAVDEATGLHKRSEVGTTGVAALTARLVKGADALTRLNTLTGKEEFTDYIEKANNALTDDDALAEELKYLVWTKINTTLADPENTLFADRVDEVTMDNYKDSIDMTVFVKNPNFYITTPTNTDVTNESANGWNVKYLAGWSGGFVWSTGWSWLVTDKCPVADGMLTNYNCSFTATQEVTGLPHGYYNIKFAYGERENYNPSTQKDTLSYAYIKVGEDSIAKGTRVIGQIFPYCESASQTVFFEKVKITDGKVLLGIYGDTETHMFLNEVVITMVDEDTEFNYATGIKDIENQTVAQPVKTEYFDLNGRKRTNALNGLTIMKQTFGDGTVKVKKVLK</sequence>
<keyword evidence="1" id="KW-0732">Signal</keyword>
<evidence type="ECO:0000256" key="1">
    <source>
        <dbReference type="SAM" id="SignalP"/>
    </source>
</evidence>
<evidence type="ECO:0000313" key="2">
    <source>
        <dbReference type="EMBL" id="NPE15291.1"/>
    </source>
</evidence>
<dbReference type="EMBL" id="JABKKE010000036">
    <property type="protein sequence ID" value="NPE15291.1"/>
    <property type="molecule type" value="Genomic_DNA"/>
</dbReference>
<accession>A0ABX2AYT1</accession>
<proteinExistence type="predicted"/>
<feature type="signal peptide" evidence="1">
    <location>
        <begin position="1"/>
        <end position="21"/>
    </location>
</feature>
<evidence type="ECO:0000313" key="3">
    <source>
        <dbReference type="Proteomes" id="UP001193734"/>
    </source>
</evidence>
<comment type="caution">
    <text evidence="2">The sequence shown here is derived from an EMBL/GenBank/DDBJ whole genome shotgun (WGS) entry which is preliminary data.</text>
</comment>
<keyword evidence="3" id="KW-1185">Reference proteome</keyword>
<reference evidence="2 3" key="1">
    <citation type="submission" date="2020-05" db="EMBL/GenBank/DDBJ databases">
        <title>Distinct polysaccharide utilization as determinants for interspecies competition between intestinal Prevotella spp.</title>
        <authorList>
            <person name="Galvez E.J.C."/>
            <person name="Iljazovic A."/>
            <person name="Strowig T."/>
        </authorList>
    </citation>
    <scope>NUCLEOTIDE SEQUENCE [LARGE SCALE GENOMIC DNA]</scope>
    <source>
        <strain evidence="2 3">PROD</strain>
    </source>
</reference>